<evidence type="ECO:0000313" key="3">
    <source>
        <dbReference type="Proteomes" id="UP001500507"/>
    </source>
</evidence>
<sequence>MVQQKLEKLQRFLQGTADTAWTFSMQTSLHDPNPTPFGEHFEFLLQSNDAELSVLLQEVAQAQLHEQQSNPEPPDFHQYIRYSSNFLDHKEIFVGNEWVLVPADACVDFFPTTMGSGVNAQSGFRVEISHGNDYVTFESTESLKQYQENELLLNDQQITVELQDTYVSKEEFDWMRAAVGAYQFGKKNVNGLGDVVSLYDNIPKEFKRTYAYKISKAAKKLGKPAKAGKIFHGAEKLAKKGSKIAKVGPYLTAGTIGYEVLTDTWDAHTVVDGTLLVVGIAAASVGAPVVIVGIAIYGILDYAFDISEGIDETFGRNSGFWDKKPLRSFPTNTTPLFNEIKIDNTAVKKPFRIPPQFKN</sequence>
<comment type="caution">
    <text evidence="2">The sequence shown here is derived from an EMBL/GenBank/DDBJ whole genome shotgun (WGS) entry which is preliminary data.</text>
</comment>
<proteinExistence type="predicted"/>
<keyword evidence="1" id="KW-0812">Transmembrane</keyword>
<evidence type="ECO:0000313" key="2">
    <source>
        <dbReference type="EMBL" id="GAA0873417.1"/>
    </source>
</evidence>
<feature type="transmembrane region" description="Helical" evidence="1">
    <location>
        <begin position="275"/>
        <end position="300"/>
    </location>
</feature>
<protein>
    <submittedName>
        <fullName evidence="2">Uncharacterized protein</fullName>
    </submittedName>
</protein>
<name>A0ABN1MKA7_9FLAO</name>
<dbReference type="EMBL" id="BAAAFG010000016">
    <property type="protein sequence ID" value="GAA0873417.1"/>
    <property type="molecule type" value="Genomic_DNA"/>
</dbReference>
<organism evidence="2 3">
    <name type="scientific">Gangjinia marincola</name>
    <dbReference type="NCBI Taxonomy" id="578463"/>
    <lineage>
        <taxon>Bacteria</taxon>
        <taxon>Pseudomonadati</taxon>
        <taxon>Bacteroidota</taxon>
        <taxon>Flavobacteriia</taxon>
        <taxon>Flavobacteriales</taxon>
        <taxon>Flavobacteriaceae</taxon>
        <taxon>Gangjinia</taxon>
    </lineage>
</organism>
<keyword evidence="3" id="KW-1185">Reference proteome</keyword>
<keyword evidence="1" id="KW-0472">Membrane</keyword>
<dbReference type="Proteomes" id="UP001500507">
    <property type="component" value="Unassembled WGS sequence"/>
</dbReference>
<evidence type="ECO:0000256" key="1">
    <source>
        <dbReference type="SAM" id="Phobius"/>
    </source>
</evidence>
<dbReference type="RefSeq" id="WP_343768414.1">
    <property type="nucleotide sequence ID" value="NZ_BAAAFG010000016.1"/>
</dbReference>
<keyword evidence="1" id="KW-1133">Transmembrane helix</keyword>
<reference evidence="2 3" key="1">
    <citation type="journal article" date="2019" name="Int. J. Syst. Evol. Microbiol.">
        <title>The Global Catalogue of Microorganisms (GCM) 10K type strain sequencing project: providing services to taxonomists for standard genome sequencing and annotation.</title>
        <authorList>
            <consortium name="The Broad Institute Genomics Platform"/>
            <consortium name="The Broad Institute Genome Sequencing Center for Infectious Disease"/>
            <person name="Wu L."/>
            <person name="Ma J."/>
        </authorList>
    </citation>
    <scope>NUCLEOTIDE SEQUENCE [LARGE SCALE GENOMIC DNA]</scope>
    <source>
        <strain evidence="2 3">JCM 16082</strain>
    </source>
</reference>
<gene>
    <name evidence="2" type="ORF">GCM10009117_25640</name>
</gene>
<accession>A0ABN1MKA7</accession>